<dbReference type="GO" id="GO:0016020">
    <property type="term" value="C:membrane"/>
    <property type="evidence" value="ECO:0007669"/>
    <property type="project" value="UniProtKB-ARBA"/>
</dbReference>
<dbReference type="SUPFAM" id="SSF82185">
    <property type="entry name" value="Histone H3 K4-specific methyltransferase SET7/9 N-terminal domain"/>
    <property type="match status" value="2"/>
</dbReference>
<name>A0A8T0I3D8_CERPU</name>
<evidence type="ECO:0000313" key="3">
    <source>
        <dbReference type="EMBL" id="KAG0577990.1"/>
    </source>
</evidence>
<dbReference type="PANTHER" id="PTHR23084:SF179">
    <property type="entry name" value="OS10G0565000 PROTEIN"/>
    <property type="match status" value="1"/>
</dbReference>
<proteinExistence type="predicted"/>
<dbReference type="FunFam" id="2.20.110.10:FF:000002">
    <property type="entry name" value="Phosphatidylinositol 4-phosphate 5-kinase 8"/>
    <property type="match status" value="4"/>
</dbReference>
<dbReference type="Proteomes" id="UP000822688">
    <property type="component" value="Chromosome 5"/>
</dbReference>
<keyword evidence="2" id="KW-1133">Transmembrane helix</keyword>
<evidence type="ECO:0000256" key="2">
    <source>
        <dbReference type="SAM" id="Phobius"/>
    </source>
</evidence>
<feature type="transmembrane region" description="Helical" evidence="2">
    <location>
        <begin position="106"/>
        <end position="128"/>
    </location>
</feature>
<keyword evidence="1" id="KW-0677">Repeat</keyword>
<dbReference type="EMBL" id="CM026425">
    <property type="protein sequence ID" value="KAG0577990.1"/>
    <property type="molecule type" value="Genomic_DNA"/>
</dbReference>
<organism evidence="3 4">
    <name type="scientific">Ceratodon purpureus</name>
    <name type="common">Fire moss</name>
    <name type="synonym">Dicranum purpureum</name>
    <dbReference type="NCBI Taxonomy" id="3225"/>
    <lineage>
        <taxon>Eukaryota</taxon>
        <taxon>Viridiplantae</taxon>
        <taxon>Streptophyta</taxon>
        <taxon>Embryophyta</taxon>
        <taxon>Bryophyta</taxon>
        <taxon>Bryophytina</taxon>
        <taxon>Bryopsida</taxon>
        <taxon>Dicranidae</taxon>
        <taxon>Pseudoditrichales</taxon>
        <taxon>Ditrichaceae</taxon>
        <taxon>Ceratodon</taxon>
    </lineage>
</organism>
<keyword evidence="2" id="KW-0812">Transmembrane</keyword>
<keyword evidence="4" id="KW-1185">Reference proteome</keyword>
<evidence type="ECO:0000313" key="4">
    <source>
        <dbReference type="Proteomes" id="UP000822688"/>
    </source>
</evidence>
<dbReference type="InterPro" id="IPR003409">
    <property type="entry name" value="MORN"/>
</dbReference>
<gene>
    <name evidence="3" type="ORF">KC19_5G196800</name>
</gene>
<evidence type="ECO:0000256" key="1">
    <source>
        <dbReference type="ARBA" id="ARBA00022737"/>
    </source>
</evidence>
<keyword evidence="2" id="KW-0472">Membrane</keyword>
<comment type="caution">
    <text evidence="3">The sequence shown here is derived from an EMBL/GenBank/DDBJ whole genome shotgun (WGS) entry which is preliminary data.</text>
</comment>
<protein>
    <submittedName>
        <fullName evidence="3">Uncharacterized protein</fullName>
    </submittedName>
</protein>
<dbReference type="OrthoDB" id="437960at2759"/>
<reference evidence="3" key="1">
    <citation type="submission" date="2020-06" db="EMBL/GenBank/DDBJ databases">
        <title>WGS assembly of Ceratodon purpureus strain R40.</title>
        <authorList>
            <person name="Carey S.B."/>
            <person name="Jenkins J."/>
            <person name="Shu S."/>
            <person name="Lovell J.T."/>
            <person name="Sreedasyam A."/>
            <person name="Maumus F."/>
            <person name="Tiley G.P."/>
            <person name="Fernandez-Pozo N."/>
            <person name="Barry K."/>
            <person name="Chen C."/>
            <person name="Wang M."/>
            <person name="Lipzen A."/>
            <person name="Daum C."/>
            <person name="Saski C.A."/>
            <person name="Payton A.C."/>
            <person name="Mcbreen J.C."/>
            <person name="Conrad R.E."/>
            <person name="Kollar L.M."/>
            <person name="Olsson S."/>
            <person name="Huttunen S."/>
            <person name="Landis J.B."/>
            <person name="Wickett N.J."/>
            <person name="Johnson M.G."/>
            <person name="Rensing S.A."/>
            <person name="Grimwood J."/>
            <person name="Schmutz J."/>
            <person name="Mcdaniel S.F."/>
        </authorList>
    </citation>
    <scope>NUCLEOTIDE SEQUENCE</scope>
    <source>
        <strain evidence="3">R40</strain>
    </source>
</reference>
<dbReference type="AlphaFoldDB" id="A0A8T0I3D8"/>
<accession>A0A8T0I3D8</accession>
<dbReference type="Gene3D" id="2.20.110.10">
    <property type="entry name" value="Histone H3 K4-specific methyltransferase SET7/9 N-terminal domain"/>
    <property type="match status" value="4"/>
</dbReference>
<dbReference type="Pfam" id="PF02493">
    <property type="entry name" value="MORN"/>
    <property type="match status" value="8"/>
</dbReference>
<sequence length="455" mass="50622">MELSKLSKSPSLLRSPTIKSGINSLTSLDELERSHEQAIKTRGCCWPQTSGSRDGRTSGDGYAYLRERLQLLVPPSIIVSVPFVWWCVKAGPSYGVQWLSLDIVPWYWFNVSALLVLFVAVIVSVHLAGPHLFGRALVSPAWVVVRDTCGQSWNFVHSSCLLPLGAILQQLSDKKENEWKVRAQSQGTRSPGKLTKPKKNQAYGEGVQTFSNGDVYEGEFYRGKFSGSGVYYFYKSGRYEGDWVDGKYDGHGVETWARGSRYRGQYRQGMREGYGIYRFYTGDVYSGHWSNGQSNGCGMQTCGDGSCYVGEFKWGVKHGFGHYQFRNGDTYAGEYFADKMHGYGVYKFANGHRYEGSWHDGRKQGLGIYTFRNGDTHAGHWHLGTLESRSTQVPNASAPVAVSHSKVLNAVQEAKKAAQRGMDVERVDDRVKKAVALANQAANAGRVAAVKALHR</sequence>
<dbReference type="SMART" id="SM00698">
    <property type="entry name" value="MORN"/>
    <property type="match status" value="7"/>
</dbReference>
<dbReference type="PANTHER" id="PTHR23084">
    <property type="entry name" value="PHOSPHATIDYLINOSITOL-4-PHOSPHATE 5-KINASE RELATED"/>
    <property type="match status" value="1"/>
</dbReference>